<evidence type="ECO:0000256" key="1">
    <source>
        <dbReference type="ARBA" id="ARBA00022603"/>
    </source>
</evidence>
<keyword evidence="2" id="KW-0808">Transferase</keyword>
<dbReference type="Gene3D" id="1.10.10.10">
    <property type="entry name" value="Winged helix-like DNA-binding domain superfamily/Winged helix DNA-binding domain"/>
    <property type="match status" value="1"/>
</dbReference>
<sequence>MHLHALHRFKVPSFIPEVGSIPLPELTAHIPTVSPDVLSRLLNHAVGNYILIRPEPGHIAHSAVSAMLAASPEMQDWLGSACEDIWPAASQVVPALVKWPRSVEPHQTGLNLMGRTEEPFFTILSHDPDREKRFASAMSIMKGVPGFQPSAALEAYDWGALGEAVVVDVGGSKGDFALALTEMYPKLSVIVQDVPVVVDEGRSMLPERVGPAITFQGHNFFETQPVQGADVYFFRMILHDWPDEYCLRILRNLVPALKPGARVIINDRCVPPTEEMSHYEARQTRSQDIAMMAVFNSKERSEVEWRSLISRADSRFHFESIVQLKPSPLAVMELSWRPLGST</sequence>
<keyword evidence="1" id="KW-0489">Methyltransferase</keyword>
<dbReference type="Gene3D" id="3.40.50.150">
    <property type="entry name" value="Vaccinia Virus protein VP39"/>
    <property type="match status" value="1"/>
</dbReference>
<keyword evidence="3" id="KW-0949">S-adenosyl-L-methionine</keyword>
<evidence type="ECO:0000313" key="5">
    <source>
        <dbReference type="EMBL" id="KAK7744120.1"/>
    </source>
</evidence>
<accession>A0AAN9U9S7</accession>
<dbReference type="PANTHER" id="PTHR43712">
    <property type="entry name" value="PUTATIVE (AFU_ORTHOLOGUE AFUA_4G14580)-RELATED"/>
    <property type="match status" value="1"/>
</dbReference>
<dbReference type="EMBL" id="JAJSPL020000011">
    <property type="protein sequence ID" value="KAK7744120.1"/>
    <property type="molecule type" value="Genomic_DNA"/>
</dbReference>
<evidence type="ECO:0000313" key="6">
    <source>
        <dbReference type="Proteomes" id="UP001320245"/>
    </source>
</evidence>
<keyword evidence="6" id="KW-1185">Reference proteome</keyword>
<comment type="caution">
    <text evidence="5">The sequence shown here is derived from an EMBL/GenBank/DDBJ whole genome shotgun (WGS) entry which is preliminary data.</text>
</comment>
<reference evidence="5 6" key="1">
    <citation type="journal article" date="2023" name="PLoS ONE">
        <title>Cytospora paraplurivora sp. nov. isolated from orchards with fruit tree decline syndrome in Ontario, Canada.</title>
        <authorList>
            <person name="Ilyukhin E."/>
            <person name="Nguyen H.D.T."/>
            <person name="Castle A.J."/>
            <person name="Ellouze W."/>
        </authorList>
    </citation>
    <scope>NUCLEOTIDE SEQUENCE [LARGE SCALE GENOMIC DNA]</scope>
    <source>
        <strain evidence="5 6">FDS-564</strain>
    </source>
</reference>
<evidence type="ECO:0000259" key="4">
    <source>
        <dbReference type="Pfam" id="PF00891"/>
    </source>
</evidence>
<gene>
    <name evidence="5" type="ORF">SLS53_003641</name>
</gene>
<proteinExistence type="predicted"/>
<dbReference type="AlphaFoldDB" id="A0AAN9U9S7"/>
<dbReference type="GO" id="GO:0008171">
    <property type="term" value="F:O-methyltransferase activity"/>
    <property type="evidence" value="ECO:0007669"/>
    <property type="project" value="InterPro"/>
</dbReference>
<name>A0AAN9U9S7_9PEZI</name>
<evidence type="ECO:0000256" key="2">
    <source>
        <dbReference type="ARBA" id="ARBA00022679"/>
    </source>
</evidence>
<dbReference type="PANTHER" id="PTHR43712:SF12">
    <property type="entry name" value="STERIGMATOCYSTIN 8-O-METHYLTRANSFERASE"/>
    <property type="match status" value="1"/>
</dbReference>
<protein>
    <recommendedName>
        <fullName evidence="4">O-methyltransferase C-terminal domain-containing protein</fullName>
    </recommendedName>
</protein>
<dbReference type="PROSITE" id="PS51683">
    <property type="entry name" value="SAM_OMT_II"/>
    <property type="match status" value="1"/>
</dbReference>
<dbReference type="InterPro" id="IPR029063">
    <property type="entry name" value="SAM-dependent_MTases_sf"/>
</dbReference>
<dbReference type="Proteomes" id="UP001320245">
    <property type="component" value="Unassembled WGS sequence"/>
</dbReference>
<dbReference type="InterPro" id="IPR016461">
    <property type="entry name" value="COMT-like"/>
</dbReference>
<dbReference type="InterPro" id="IPR001077">
    <property type="entry name" value="COMT_C"/>
</dbReference>
<dbReference type="InterPro" id="IPR036388">
    <property type="entry name" value="WH-like_DNA-bd_sf"/>
</dbReference>
<feature type="domain" description="O-methyltransferase C-terminal" evidence="4">
    <location>
        <begin position="120"/>
        <end position="312"/>
    </location>
</feature>
<dbReference type="SUPFAM" id="SSF53335">
    <property type="entry name" value="S-adenosyl-L-methionine-dependent methyltransferases"/>
    <property type="match status" value="1"/>
</dbReference>
<evidence type="ECO:0000256" key="3">
    <source>
        <dbReference type="ARBA" id="ARBA00022691"/>
    </source>
</evidence>
<dbReference type="Pfam" id="PF00891">
    <property type="entry name" value="Methyltransf_2"/>
    <property type="match status" value="1"/>
</dbReference>
<dbReference type="GO" id="GO:0032259">
    <property type="term" value="P:methylation"/>
    <property type="evidence" value="ECO:0007669"/>
    <property type="project" value="UniProtKB-KW"/>
</dbReference>
<organism evidence="5 6">
    <name type="scientific">Cytospora paraplurivora</name>
    <dbReference type="NCBI Taxonomy" id="2898453"/>
    <lineage>
        <taxon>Eukaryota</taxon>
        <taxon>Fungi</taxon>
        <taxon>Dikarya</taxon>
        <taxon>Ascomycota</taxon>
        <taxon>Pezizomycotina</taxon>
        <taxon>Sordariomycetes</taxon>
        <taxon>Sordariomycetidae</taxon>
        <taxon>Diaporthales</taxon>
        <taxon>Cytosporaceae</taxon>
        <taxon>Cytospora</taxon>
    </lineage>
</organism>